<keyword evidence="2" id="KW-0489">Methyltransferase</keyword>
<evidence type="ECO:0000256" key="2">
    <source>
        <dbReference type="ARBA" id="ARBA00022603"/>
    </source>
</evidence>
<keyword evidence="4" id="KW-0949">S-adenosyl-L-methionine</keyword>
<dbReference type="PANTHER" id="PTHR45814:SF3">
    <property type="entry name" value="HISTONE-LYSINE N-METHYLTRANSFERASE SETD1A"/>
    <property type="match status" value="1"/>
</dbReference>
<evidence type="ECO:0000259" key="7">
    <source>
        <dbReference type="SMART" id="SM01291"/>
    </source>
</evidence>
<dbReference type="Pfam" id="PF11764">
    <property type="entry name" value="N-SET"/>
    <property type="match status" value="1"/>
</dbReference>
<evidence type="ECO:0000256" key="5">
    <source>
        <dbReference type="ARBA" id="ARBA00022853"/>
    </source>
</evidence>
<evidence type="ECO:0000256" key="4">
    <source>
        <dbReference type="ARBA" id="ARBA00022691"/>
    </source>
</evidence>
<evidence type="ECO:0000313" key="8">
    <source>
        <dbReference type="EMBL" id="CDQ98955.1"/>
    </source>
</evidence>
<evidence type="ECO:0000313" key="9">
    <source>
        <dbReference type="Proteomes" id="UP000193380"/>
    </source>
</evidence>
<dbReference type="PaxDb" id="8022-A0A060ZCE8"/>
<dbReference type="GO" id="GO:0042800">
    <property type="term" value="F:histone H3K4 methyltransferase activity"/>
    <property type="evidence" value="ECO:0007669"/>
    <property type="project" value="InterPro"/>
</dbReference>
<dbReference type="EMBL" id="FR941952">
    <property type="protein sequence ID" value="CDQ98955.1"/>
    <property type="molecule type" value="Genomic_DNA"/>
</dbReference>
<keyword evidence="3" id="KW-0808">Transferase</keyword>
<dbReference type="SMART" id="SM01291">
    <property type="entry name" value="N-SET"/>
    <property type="match status" value="1"/>
</dbReference>
<dbReference type="GO" id="GO:0048188">
    <property type="term" value="C:Set1C/COMPASS complex"/>
    <property type="evidence" value="ECO:0007669"/>
    <property type="project" value="TreeGrafter"/>
</dbReference>
<dbReference type="InterPro" id="IPR024657">
    <property type="entry name" value="COMPASS_Set1_N-SET"/>
</dbReference>
<keyword evidence="5" id="KW-0156">Chromatin regulator</keyword>
<reference evidence="8" key="2">
    <citation type="submission" date="2014-03" db="EMBL/GenBank/DDBJ databases">
        <authorList>
            <person name="Genoscope - CEA"/>
        </authorList>
    </citation>
    <scope>NUCLEOTIDE SEQUENCE</scope>
</reference>
<evidence type="ECO:0000256" key="3">
    <source>
        <dbReference type="ARBA" id="ARBA00022679"/>
    </source>
</evidence>
<keyword evidence="6" id="KW-0539">Nucleus</keyword>
<evidence type="ECO:0000256" key="6">
    <source>
        <dbReference type="ARBA" id="ARBA00023242"/>
    </source>
</evidence>
<organism evidence="8 9">
    <name type="scientific">Oncorhynchus mykiss</name>
    <name type="common">Rainbow trout</name>
    <name type="synonym">Salmo gairdneri</name>
    <dbReference type="NCBI Taxonomy" id="8022"/>
    <lineage>
        <taxon>Eukaryota</taxon>
        <taxon>Metazoa</taxon>
        <taxon>Chordata</taxon>
        <taxon>Craniata</taxon>
        <taxon>Vertebrata</taxon>
        <taxon>Euteleostomi</taxon>
        <taxon>Actinopterygii</taxon>
        <taxon>Neopterygii</taxon>
        <taxon>Teleostei</taxon>
        <taxon>Protacanthopterygii</taxon>
        <taxon>Salmoniformes</taxon>
        <taxon>Salmonidae</taxon>
        <taxon>Salmoninae</taxon>
        <taxon>Oncorhynchus</taxon>
    </lineage>
</organism>
<dbReference type="InterPro" id="IPR044570">
    <property type="entry name" value="Set1-like"/>
</dbReference>
<sequence length="220" mass="24671">MWKSVEASERSVAQIEWHQSPGNHVIDLFDTIPLIPLQPLPQAHPPQLRCHQPPVVEVDEMVCNDACVFRWTGVCSSVTVVSLNVWPALTNIPNPRRKKKSADGQLREHVTGCARSEGYYAISRKEKDVYLDLELPEQALLEAADYDASGSNRLLSERRSEQRRLLSAIGIPAVMDSDLLKLNQLKVHNSSLKLCVPLILCNCCVTSALQPPCYFPWVSF</sequence>
<dbReference type="AlphaFoldDB" id="A0A060ZCE8"/>
<comment type="subcellular location">
    <subcellularLocation>
        <location evidence="1">Nucleus</location>
    </subcellularLocation>
</comment>
<proteinExistence type="predicted"/>
<reference evidence="8" key="1">
    <citation type="journal article" date="2014" name="Nat. Commun.">
        <title>The rainbow trout genome provides novel insights into evolution after whole-genome duplication in vertebrates.</title>
        <authorList>
            <person name="Berthelot C."/>
            <person name="Brunet F."/>
            <person name="Chalopin D."/>
            <person name="Juanchich A."/>
            <person name="Bernard M."/>
            <person name="Noel B."/>
            <person name="Bento P."/>
            <person name="Da Silva C."/>
            <person name="Labadie K."/>
            <person name="Alberti A."/>
            <person name="Aury J.M."/>
            <person name="Louis A."/>
            <person name="Dehais P."/>
            <person name="Bardou P."/>
            <person name="Montfort J."/>
            <person name="Klopp C."/>
            <person name="Cabau C."/>
            <person name="Gaspin C."/>
            <person name="Thorgaard G.H."/>
            <person name="Boussaha M."/>
            <person name="Quillet E."/>
            <person name="Guyomard R."/>
            <person name="Galiana D."/>
            <person name="Bobe J."/>
            <person name="Volff J.N."/>
            <person name="Genet C."/>
            <person name="Wincker P."/>
            <person name="Jaillon O."/>
            <person name="Roest Crollius H."/>
            <person name="Guiguen Y."/>
        </authorList>
    </citation>
    <scope>NUCLEOTIDE SEQUENCE [LARGE SCALE GENOMIC DNA]</scope>
</reference>
<accession>A0A060ZCE8</accession>
<protein>
    <recommendedName>
        <fullName evidence="7">COMPASS complex Set1 subunit N-SET domain-containing protein</fullName>
    </recommendedName>
</protein>
<evidence type="ECO:0000256" key="1">
    <source>
        <dbReference type="ARBA" id="ARBA00004123"/>
    </source>
</evidence>
<gene>
    <name evidence="8" type="ORF">GSONMT00044340001</name>
</gene>
<name>A0A060ZCE8_ONCMY</name>
<dbReference type="Proteomes" id="UP000193380">
    <property type="component" value="Unassembled WGS sequence"/>
</dbReference>
<feature type="domain" description="COMPASS complex Set1 subunit N-SET" evidence="7">
    <location>
        <begin position="51"/>
        <end position="180"/>
    </location>
</feature>
<dbReference type="STRING" id="8022.A0A060ZCE8"/>
<dbReference type="PANTHER" id="PTHR45814">
    <property type="entry name" value="HISTONE-LYSINE N-METHYLTRANSFERASE SETD1"/>
    <property type="match status" value="1"/>
</dbReference>
<dbReference type="GO" id="GO:0032259">
    <property type="term" value="P:methylation"/>
    <property type="evidence" value="ECO:0007669"/>
    <property type="project" value="UniProtKB-KW"/>
</dbReference>